<dbReference type="SUPFAM" id="SSF161098">
    <property type="entry name" value="MetI-like"/>
    <property type="match status" value="1"/>
</dbReference>
<dbReference type="CDD" id="cd06261">
    <property type="entry name" value="TM_PBP2"/>
    <property type="match status" value="1"/>
</dbReference>
<dbReference type="GO" id="GO:0005886">
    <property type="term" value="C:plasma membrane"/>
    <property type="evidence" value="ECO:0007669"/>
    <property type="project" value="UniProtKB-SubCell"/>
</dbReference>
<comment type="subcellular location">
    <subcellularLocation>
        <location evidence="1 7">Cell membrane</location>
        <topology evidence="1 7">Multi-pass membrane protein</topology>
    </subcellularLocation>
</comment>
<dbReference type="KEGG" id="mmyr:MXMO3_01157"/>
<dbReference type="EMBL" id="CP021330">
    <property type="protein sequence ID" value="AVX03688.1"/>
    <property type="molecule type" value="Genomic_DNA"/>
</dbReference>
<evidence type="ECO:0000256" key="2">
    <source>
        <dbReference type="ARBA" id="ARBA00022448"/>
    </source>
</evidence>
<proteinExistence type="inferred from homology"/>
<keyword evidence="10" id="KW-1185">Reference proteome</keyword>
<dbReference type="Pfam" id="PF00528">
    <property type="entry name" value="BPD_transp_1"/>
    <property type="match status" value="1"/>
</dbReference>
<feature type="domain" description="ABC transmembrane type-1" evidence="8">
    <location>
        <begin position="172"/>
        <end position="403"/>
    </location>
</feature>
<feature type="transmembrane region" description="Helical" evidence="7">
    <location>
        <begin position="276"/>
        <end position="296"/>
    </location>
</feature>
<keyword evidence="5 7" id="KW-1133">Transmembrane helix</keyword>
<feature type="transmembrane region" description="Helical" evidence="7">
    <location>
        <begin position="178"/>
        <end position="199"/>
    </location>
</feature>
<feature type="transmembrane region" description="Helical" evidence="7">
    <location>
        <begin position="368"/>
        <end position="395"/>
    </location>
</feature>
<dbReference type="Proteomes" id="UP000258927">
    <property type="component" value="Chromosome"/>
</dbReference>
<sequence>MFVVLRYSSSASLSQAHSINKVIYYQNNFCIDKKCLILDFLLCKFRKIPKSLGGISVSQTDTVDISAQSWTNNIWLKRFMTIAQFFFVLFLTFLGLLAITFFIGRVIPIDPVLAIVGDRATQELYDATREAMGLDQPLVIQFFTYVLDVFRGDLGNSASTGRLVIEDLKRVFPATLEMATIGIIIGVVLGVPMGVLSAANEGKWVDQIFRVLGLVGYSVPAFWLGLVGLALFYGHLGWVAGPGRIGIFYEGIVEPVTGLILVDSLLQGEWEIFYDAIHHLVLPAAILGFFSLAYIARMTRSFMLDQLSQEFVTTARVKGVPEYKVIWKHAFLPIRVPLITVIGLSYAGLLEGSVMIETVFSWPGIGNYLTVALLNADMNAVLGATLVIGAVFIFINKISDVLYRVLDPRSR</sequence>
<dbReference type="AlphaFoldDB" id="A0A2R4MCC4"/>
<dbReference type="PANTHER" id="PTHR43163:SF8">
    <property type="entry name" value="D,D-DIPEPTIDE TRANSPORT SYSTEM PERMEASE PROTEIN DDPB-RELATED"/>
    <property type="match status" value="1"/>
</dbReference>
<keyword evidence="3" id="KW-1003">Cell membrane</keyword>
<keyword evidence="4 7" id="KW-0812">Transmembrane</keyword>
<protein>
    <submittedName>
        <fullName evidence="9">Putative D,D-dipeptide transport system permease protein DdpB</fullName>
    </submittedName>
</protein>
<feature type="transmembrane region" description="Helical" evidence="7">
    <location>
        <begin position="85"/>
        <end position="107"/>
    </location>
</feature>
<evidence type="ECO:0000256" key="4">
    <source>
        <dbReference type="ARBA" id="ARBA00022692"/>
    </source>
</evidence>
<evidence type="ECO:0000256" key="6">
    <source>
        <dbReference type="ARBA" id="ARBA00023136"/>
    </source>
</evidence>
<keyword evidence="6 7" id="KW-0472">Membrane</keyword>
<dbReference type="Gene3D" id="1.10.3720.10">
    <property type="entry name" value="MetI-like"/>
    <property type="match status" value="1"/>
</dbReference>
<dbReference type="Pfam" id="PF19300">
    <property type="entry name" value="BPD_transp_1_N"/>
    <property type="match status" value="1"/>
</dbReference>
<evidence type="ECO:0000313" key="10">
    <source>
        <dbReference type="Proteomes" id="UP000258927"/>
    </source>
</evidence>
<name>A0A2R4MCC4_9HYPH</name>
<evidence type="ECO:0000259" key="8">
    <source>
        <dbReference type="PROSITE" id="PS50928"/>
    </source>
</evidence>
<organism evidence="9 10">
    <name type="scientific">Maritalea myrionectae</name>
    <dbReference type="NCBI Taxonomy" id="454601"/>
    <lineage>
        <taxon>Bacteria</taxon>
        <taxon>Pseudomonadati</taxon>
        <taxon>Pseudomonadota</taxon>
        <taxon>Alphaproteobacteria</taxon>
        <taxon>Hyphomicrobiales</taxon>
        <taxon>Devosiaceae</taxon>
        <taxon>Maritalea</taxon>
    </lineage>
</organism>
<dbReference type="InterPro" id="IPR035906">
    <property type="entry name" value="MetI-like_sf"/>
</dbReference>
<accession>A0A2R4MCC4</accession>
<evidence type="ECO:0000256" key="3">
    <source>
        <dbReference type="ARBA" id="ARBA00022475"/>
    </source>
</evidence>
<reference evidence="9 10" key="1">
    <citation type="submission" date="2017-05" db="EMBL/GenBank/DDBJ databases">
        <title>Genome Analysis of Maritalea myrionectae HL2708#5.</title>
        <authorList>
            <consortium name="Cotde Inc.-PKNU"/>
            <person name="Jang D."/>
            <person name="Oh H.-M."/>
        </authorList>
    </citation>
    <scope>NUCLEOTIDE SEQUENCE [LARGE SCALE GENOMIC DNA]</scope>
    <source>
        <strain evidence="9 10">HL2708#5</strain>
    </source>
</reference>
<keyword evidence="2 7" id="KW-0813">Transport</keyword>
<feature type="transmembrane region" description="Helical" evidence="7">
    <location>
        <begin position="336"/>
        <end position="356"/>
    </location>
</feature>
<evidence type="ECO:0000256" key="1">
    <source>
        <dbReference type="ARBA" id="ARBA00004651"/>
    </source>
</evidence>
<dbReference type="PANTHER" id="PTHR43163">
    <property type="entry name" value="DIPEPTIDE TRANSPORT SYSTEM PERMEASE PROTEIN DPPB-RELATED"/>
    <property type="match status" value="1"/>
</dbReference>
<gene>
    <name evidence="9" type="ORF">MXMO3_01157</name>
</gene>
<feature type="transmembrane region" description="Helical" evidence="7">
    <location>
        <begin position="211"/>
        <end position="233"/>
    </location>
</feature>
<evidence type="ECO:0000256" key="5">
    <source>
        <dbReference type="ARBA" id="ARBA00022989"/>
    </source>
</evidence>
<evidence type="ECO:0000256" key="7">
    <source>
        <dbReference type="RuleBase" id="RU363032"/>
    </source>
</evidence>
<evidence type="ECO:0000313" key="9">
    <source>
        <dbReference type="EMBL" id="AVX03688.1"/>
    </source>
</evidence>
<dbReference type="InterPro" id="IPR045621">
    <property type="entry name" value="BPD_transp_1_N"/>
</dbReference>
<dbReference type="PROSITE" id="PS50928">
    <property type="entry name" value="ABC_TM1"/>
    <property type="match status" value="1"/>
</dbReference>
<dbReference type="GO" id="GO:0071916">
    <property type="term" value="F:dipeptide transmembrane transporter activity"/>
    <property type="evidence" value="ECO:0007669"/>
    <property type="project" value="TreeGrafter"/>
</dbReference>
<dbReference type="STRING" id="1122213.GCA_000423365_01639"/>
<dbReference type="InterPro" id="IPR000515">
    <property type="entry name" value="MetI-like"/>
</dbReference>
<comment type="similarity">
    <text evidence="7">Belongs to the binding-protein-dependent transport system permease family.</text>
</comment>